<gene>
    <name evidence="2" type="ORF">GGR32_000993</name>
</gene>
<dbReference type="GO" id="GO:0016020">
    <property type="term" value="C:membrane"/>
    <property type="evidence" value="ECO:0007669"/>
    <property type="project" value="TreeGrafter"/>
</dbReference>
<dbReference type="EMBL" id="JACIFO010000003">
    <property type="protein sequence ID" value="MBB4118713.1"/>
    <property type="molecule type" value="Genomic_DNA"/>
</dbReference>
<dbReference type="SUPFAM" id="SSF53474">
    <property type="entry name" value="alpha/beta-Hydrolases"/>
    <property type="match status" value="1"/>
</dbReference>
<evidence type="ECO:0000313" key="2">
    <source>
        <dbReference type="EMBL" id="MBB4118713.1"/>
    </source>
</evidence>
<reference evidence="2 3" key="1">
    <citation type="submission" date="2020-08" db="EMBL/GenBank/DDBJ databases">
        <title>Genomic Encyclopedia of Type Strains, Phase IV (KMG-IV): sequencing the most valuable type-strain genomes for metagenomic binning, comparative biology and taxonomic classification.</title>
        <authorList>
            <person name="Goeker M."/>
        </authorList>
    </citation>
    <scope>NUCLEOTIDE SEQUENCE [LARGE SCALE GENOMIC DNA]</scope>
    <source>
        <strain evidence="2 3">DSM 29568</strain>
    </source>
</reference>
<organism evidence="2 3">
    <name type="scientific">Mesonia hippocampi</name>
    <dbReference type="NCBI Taxonomy" id="1628250"/>
    <lineage>
        <taxon>Bacteria</taxon>
        <taxon>Pseudomonadati</taxon>
        <taxon>Bacteroidota</taxon>
        <taxon>Flavobacteriia</taxon>
        <taxon>Flavobacteriales</taxon>
        <taxon>Flavobacteriaceae</taxon>
        <taxon>Mesonia</taxon>
    </lineage>
</organism>
<comment type="caution">
    <text evidence="2">The sequence shown here is derived from an EMBL/GenBank/DDBJ whole genome shotgun (WGS) entry which is preliminary data.</text>
</comment>
<dbReference type="Pfam" id="PF00561">
    <property type="entry name" value="Abhydrolase_1"/>
    <property type="match status" value="1"/>
</dbReference>
<dbReference type="Proteomes" id="UP000553034">
    <property type="component" value="Unassembled WGS sequence"/>
</dbReference>
<dbReference type="InterPro" id="IPR050266">
    <property type="entry name" value="AB_hydrolase_sf"/>
</dbReference>
<evidence type="ECO:0000259" key="1">
    <source>
        <dbReference type="Pfam" id="PF00561"/>
    </source>
</evidence>
<dbReference type="PANTHER" id="PTHR43798">
    <property type="entry name" value="MONOACYLGLYCEROL LIPASE"/>
    <property type="match status" value="1"/>
</dbReference>
<protein>
    <submittedName>
        <fullName evidence="2">Pimeloyl-ACP methyl ester carboxylesterase</fullName>
    </submittedName>
</protein>
<sequence length="262" mass="30099">METPKHKQAYINVDGQKLYYEQYIINPSNPTLILLHDSLGCVELWRDIPQKLALKTNYNIFVYDRLGYGKSAAMQTTYRPINYMSLEAEVVKKLMDKFNFKNPVLLGHSDGGTIALLTASLYPKNIKAVIAEAAHIFVEEITLAGIQQAQTAYKNTNLPQKLYKYHKENTQNLFEAWVTIWQSEGFRQWNIEPELQQINCPVFFIQGEADEYGSLLQLDKTLENVQGKTKKLILPDTGHTVHKEKPNLFIEKIAEFLSNQES</sequence>
<accession>A0A840EQ38</accession>
<dbReference type="RefSeq" id="WP_183477055.1">
    <property type="nucleotide sequence ID" value="NZ_JACIFO010000003.1"/>
</dbReference>
<evidence type="ECO:0000313" key="3">
    <source>
        <dbReference type="Proteomes" id="UP000553034"/>
    </source>
</evidence>
<dbReference type="InterPro" id="IPR000073">
    <property type="entry name" value="AB_hydrolase_1"/>
</dbReference>
<name>A0A840EQ38_9FLAO</name>
<proteinExistence type="predicted"/>
<feature type="domain" description="AB hydrolase-1" evidence="1">
    <location>
        <begin position="30"/>
        <end position="143"/>
    </location>
</feature>
<dbReference type="Gene3D" id="3.40.50.1820">
    <property type="entry name" value="alpha/beta hydrolase"/>
    <property type="match status" value="1"/>
</dbReference>
<dbReference type="PANTHER" id="PTHR43798:SF33">
    <property type="entry name" value="HYDROLASE, PUTATIVE (AFU_ORTHOLOGUE AFUA_2G14860)-RELATED"/>
    <property type="match status" value="1"/>
</dbReference>
<keyword evidence="3" id="KW-1185">Reference proteome</keyword>
<dbReference type="AlphaFoldDB" id="A0A840EQ38"/>
<dbReference type="InterPro" id="IPR029058">
    <property type="entry name" value="AB_hydrolase_fold"/>
</dbReference>